<keyword evidence="1" id="KW-0732">Signal</keyword>
<comment type="caution">
    <text evidence="2">The sequence shown here is derived from an EMBL/GenBank/DDBJ whole genome shotgun (WGS) entry which is preliminary data.</text>
</comment>
<dbReference type="PATRIC" id="fig|1423801.4.peg.340"/>
<dbReference type="GeneID" id="98307781"/>
<dbReference type="InterPro" id="IPR024418">
    <property type="entry name" value="DUF3862"/>
</dbReference>
<dbReference type="OrthoDB" id="6586670at2"/>
<dbReference type="Gene3D" id="3.30.1450.10">
    <property type="match status" value="2"/>
</dbReference>
<gene>
    <name evidence="2" type="ORF">FD50_GL000334</name>
</gene>
<dbReference type="Gene3D" id="3.30.1830.10">
    <property type="entry name" value="YehR-like"/>
    <property type="match status" value="1"/>
</dbReference>
<proteinExistence type="predicted"/>
<name>A0A0R1V7S7_9LACO</name>
<dbReference type="Pfam" id="PF06998">
    <property type="entry name" value="DUF1307"/>
    <property type="match status" value="1"/>
</dbReference>
<dbReference type="InterPro" id="IPR036699">
    <property type="entry name" value="YehR-like_sf"/>
</dbReference>
<dbReference type="InterPro" id="IPR037873">
    <property type="entry name" value="BamE-like"/>
</dbReference>
<dbReference type="PROSITE" id="PS51257">
    <property type="entry name" value="PROKAR_LIPOPROTEIN"/>
    <property type="match status" value="1"/>
</dbReference>
<organism evidence="2 3">
    <name type="scientific">Liquorilactobacillus satsumensis DSM 16230 = JCM 12392</name>
    <dbReference type="NCBI Taxonomy" id="1423801"/>
    <lineage>
        <taxon>Bacteria</taxon>
        <taxon>Bacillati</taxon>
        <taxon>Bacillota</taxon>
        <taxon>Bacilli</taxon>
        <taxon>Lactobacillales</taxon>
        <taxon>Lactobacillaceae</taxon>
        <taxon>Liquorilactobacillus</taxon>
    </lineage>
</organism>
<dbReference type="RefSeq" id="WP_056960519.1">
    <property type="nucleotide sequence ID" value="NZ_AZFQ01000034.1"/>
</dbReference>
<dbReference type="AlphaFoldDB" id="A0A0R1V7S7"/>
<evidence type="ECO:0000313" key="2">
    <source>
        <dbReference type="EMBL" id="KRL99061.1"/>
    </source>
</evidence>
<evidence type="ECO:0000256" key="1">
    <source>
        <dbReference type="ARBA" id="ARBA00022729"/>
    </source>
</evidence>
<dbReference type="InterPro" id="IPR009736">
    <property type="entry name" value="DUF1307"/>
</dbReference>
<dbReference type="Pfam" id="PF12978">
    <property type="entry name" value="DUF3862"/>
    <property type="match status" value="1"/>
</dbReference>
<sequence>MKRFQVTRLILLVVLLTGLLAGCSFFQEKQVTYQRFGSGIDLRLTYYARKDRVTRQTTNSTILYSALGVTNKAGAKRILNPLAQKYQGIKGLHEKITYHKYYAREELSIDYTKVNLQKIKSLPGMYYSGSKNKQISLEKSEALLQKNKFVKVENKNYKKFTKKQLTQKPFSITDFNSIKLAGSSLETAGTTVAALTKELGRPDSSQKTKTTGEERARYLWYLSPLKNAYLAVYTTGERITTKMLSRAITAGTQISSTQFDALQTGISYADVIKMLGEPRRAYELRSSSTSYSVLTYQDKSTTTKSYNFYFSNGKLISKRES</sequence>
<accession>A0A0R1V7S7</accession>
<evidence type="ECO:0008006" key="4">
    <source>
        <dbReference type="Google" id="ProtNLM"/>
    </source>
</evidence>
<keyword evidence="3" id="KW-1185">Reference proteome</keyword>
<dbReference type="Proteomes" id="UP000051166">
    <property type="component" value="Unassembled WGS sequence"/>
</dbReference>
<dbReference type="SUPFAM" id="SSF160704">
    <property type="entry name" value="YehR-like"/>
    <property type="match status" value="1"/>
</dbReference>
<dbReference type="EMBL" id="AZFQ01000034">
    <property type="protein sequence ID" value="KRL99061.1"/>
    <property type="molecule type" value="Genomic_DNA"/>
</dbReference>
<evidence type="ECO:0000313" key="3">
    <source>
        <dbReference type="Proteomes" id="UP000051166"/>
    </source>
</evidence>
<reference evidence="2 3" key="1">
    <citation type="journal article" date="2015" name="Genome Announc.">
        <title>Expanding the biotechnology potential of lactobacilli through comparative genomics of 213 strains and associated genera.</title>
        <authorList>
            <person name="Sun Z."/>
            <person name="Harris H.M."/>
            <person name="McCann A."/>
            <person name="Guo C."/>
            <person name="Argimon S."/>
            <person name="Zhang W."/>
            <person name="Yang X."/>
            <person name="Jeffery I.B."/>
            <person name="Cooney J.C."/>
            <person name="Kagawa T.F."/>
            <person name="Liu W."/>
            <person name="Song Y."/>
            <person name="Salvetti E."/>
            <person name="Wrobel A."/>
            <person name="Rasinkangas P."/>
            <person name="Parkhill J."/>
            <person name="Rea M.C."/>
            <person name="O'Sullivan O."/>
            <person name="Ritari J."/>
            <person name="Douillard F.P."/>
            <person name="Paul Ross R."/>
            <person name="Yang R."/>
            <person name="Briner A.E."/>
            <person name="Felis G.E."/>
            <person name="de Vos W.M."/>
            <person name="Barrangou R."/>
            <person name="Klaenhammer T.R."/>
            <person name="Caufield P.W."/>
            <person name="Cui Y."/>
            <person name="Zhang H."/>
            <person name="O'Toole P.W."/>
        </authorList>
    </citation>
    <scope>NUCLEOTIDE SEQUENCE [LARGE SCALE GENOMIC DNA]</scope>
    <source>
        <strain evidence="2 3">DSM 16230</strain>
    </source>
</reference>
<protein>
    <recommendedName>
        <fullName evidence="4">Lipoprotein</fullName>
    </recommendedName>
</protein>